<name>L7JTI5_TRAHO</name>
<feature type="non-terminal residue" evidence="1">
    <location>
        <position position="1"/>
    </location>
</feature>
<sequence length="109" mass="12744">VSHLITDHKALEVIRNKPEFDNNRPNRWCEAIQQYNFTIEYSKPVNLVEADALSRIHEKVKEPTEVNKKTEKRYETINEKHLCTVDGKNIGGLTLVLLEKSQRKKTRKS</sequence>
<dbReference type="VEuPathDB" id="MicrosporidiaDB:THOM_3024"/>
<dbReference type="OrthoDB" id="2194934at2759"/>
<dbReference type="STRING" id="72359.L7JTI5"/>
<evidence type="ECO:0000313" key="1">
    <source>
        <dbReference type="EMBL" id="ELQ74072.1"/>
    </source>
</evidence>
<gene>
    <name evidence="1" type="ORF">THOM_3024</name>
</gene>
<keyword evidence="2" id="KW-1185">Reference proteome</keyword>
<dbReference type="AlphaFoldDB" id="L7JTI5"/>
<evidence type="ECO:0000313" key="2">
    <source>
        <dbReference type="Proteomes" id="UP000011185"/>
    </source>
</evidence>
<proteinExistence type="predicted"/>
<protein>
    <recommendedName>
        <fullName evidence="3">Reverse transcriptase RNase H-like domain-containing protein</fullName>
    </recommendedName>
</protein>
<dbReference type="HOGENOM" id="CLU_2190376_0_0_1"/>
<dbReference type="Proteomes" id="UP000011185">
    <property type="component" value="Unassembled WGS sequence"/>
</dbReference>
<evidence type="ECO:0008006" key="3">
    <source>
        <dbReference type="Google" id="ProtNLM"/>
    </source>
</evidence>
<organism evidence="1 2">
    <name type="scientific">Trachipleistophora hominis</name>
    <name type="common">Microsporidian parasite</name>
    <dbReference type="NCBI Taxonomy" id="72359"/>
    <lineage>
        <taxon>Eukaryota</taxon>
        <taxon>Fungi</taxon>
        <taxon>Fungi incertae sedis</taxon>
        <taxon>Microsporidia</taxon>
        <taxon>Pleistophoridae</taxon>
        <taxon>Trachipleistophora</taxon>
    </lineage>
</organism>
<reference evidence="1 2" key="1">
    <citation type="journal article" date="2012" name="PLoS Pathog.">
        <title>The genome of the obligate intracellular parasite Trachipleistophora hominis: new insights into microsporidian genome dynamics and reductive evolution.</title>
        <authorList>
            <person name="Heinz E."/>
            <person name="Williams T.A."/>
            <person name="Nakjang S."/>
            <person name="Noel C.J."/>
            <person name="Swan D.C."/>
            <person name="Goldberg A.V."/>
            <person name="Harris S.R."/>
            <person name="Weinmaier T."/>
            <person name="Markert S."/>
            <person name="Becher D."/>
            <person name="Bernhardt J."/>
            <person name="Dagan T."/>
            <person name="Hacker C."/>
            <person name="Lucocq J.M."/>
            <person name="Schweder T."/>
            <person name="Rattei T."/>
            <person name="Hall N."/>
            <person name="Hirt R.P."/>
            <person name="Embley T.M."/>
        </authorList>
    </citation>
    <scope>NUCLEOTIDE SEQUENCE [LARGE SCALE GENOMIC DNA]</scope>
</reference>
<accession>L7JTI5</accession>
<dbReference type="InParanoid" id="L7JTI5"/>
<dbReference type="EMBL" id="JH994079">
    <property type="protein sequence ID" value="ELQ74072.1"/>
    <property type="molecule type" value="Genomic_DNA"/>
</dbReference>